<reference evidence="3 4" key="1">
    <citation type="submission" date="2017-02" db="EMBL/GenBank/DDBJ databases">
        <title>Complete genome sequence of the cold-active Pseudoalteromonas aliena strain EH1 isolated from Arctic seawater.</title>
        <authorList>
            <person name="Kim E."/>
            <person name="Heo E."/>
            <person name="Kim H."/>
            <person name="Kim D."/>
        </authorList>
    </citation>
    <scope>NUCLEOTIDE SEQUENCE [LARGE SCALE GENOMIC DNA]</scope>
    <source>
        <strain evidence="3 4">EH1</strain>
    </source>
</reference>
<name>A0A1Q2H1F4_9GAMM</name>
<feature type="transmembrane region" description="Helical" evidence="1">
    <location>
        <begin position="291"/>
        <end position="310"/>
    </location>
</feature>
<feature type="transmembrane region" description="Helical" evidence="1">
    <location>
        <begin position="133"/>
        <end position="153"/>
    </location>
</feature>
<evidence type="ECO:0000313" key="3">
    <source>
        <dbReference type="EMBL" id="AQQ01189.1"/>
    </source>
</evidence>
<feature type="transmembrane region" description="Helical" evidence="1">
    <location>
        <begin position="110"/>
        <end position="128"/>
    </location>
</feature>
<dbReference type="InterPro" id="IPR012429">
    <property type="entry name" value="HGSNAT_cat"/>
</dbReference>
<feature type="transmembrane region" description="Helical" evidence="1">
    <location>
        <begin position="47"/>
        <end position="64"/>
    </location>
</feature>
<dbReference type="Pfam" id="PF07786">
    <property type="entry name" value="HGSNAT_cat"/>
    <property type="match status" value="1"/>
</dbReference>
<feature type="domain" description="Heparan-alpha-glucosaminide N-acetyltransferase catalytic" evidence="2">
    <location>
        <begin position="3"/>
        <end position="148"/>
    </location>
</feature>
<keyword evidence="1" id="KW-0812">Transmembrane</keyword>
<proteinExistence type="predicted"/>
<dbReference type="AlphaFoldDB" id="A0A1Q2H1F4"/>
<dbReference type="PANTHER" id="PTHR31061">
    <property type="entry name" value="LD22376P"/>
    <property type="match status" value="1"/>
</dbReference>
<evidence type="ECO:0000259" key="2">
    <source>
        <dbReference type="Pfam" id="PF07786"/>
    </source>
</evidence>
<dbReference type="Proteomes" id="UP000188243">
    <property type="component" value="Chromosome"/>
</dbReference>
<feature type="transmembrane region" description="Helical" evidence="1">
    <location>
        <begin position="223"/>
        <end position="240"/>
    </location>
</feature>
<dbReference type="STRING" id="247523.B0W48_16270"/>
<feature type="transmembrane region" description="Helical" evidence="1">
    <location>
        <begin position="190"/>
        <end position="211"/>
    </location>
</feature>
<organism evidence="3 4">
    <name type="scientific">Pseudoalteromonas aliena</name>
    <dbReference type="NCBI Taxonomy" id="247523"/>
    <lineage>
        <taxon>Bacteria</taxon>
        <taxon>Pseudomonadati</taxon>
        <taxon>Pseudomonadota</taxon>
        <taxon>Gammaproteobacteria</taxon>
        <taxon>Alteromonadales</taxon>
        <taxon>Pseudoalteromonadaceae</taxon>
        <taxon>Pseudoalteromonas</taxon>
    </lineage>
</organism>
<feature type="transmembrane region" description="Helical" evidence="1">
    <location>
        <begin position="322"/>
        <end position="347"/>
    </location>
</feature>
<dbReference type="KEGG" id="paln:B0W48_16270"/>
<dbReference type="PANTHER" id="PTHR31061:SF24">
    <property type="entry name" value="LD22376P"/>
    <property type="match status" value="1"/>
</dbReference>
<keyword evidence="1" id="KW-0472">Membrane</keyword>
<evidence type="ECO:0000256" key="1">
    <source>
        <dbReference type="SAM" id="Phobius"/>
    </source>
</evidence>
<dbReference type="RefSeq" id="WP_077537842.1">
    <property type="nucleotide sequence ID" value="NZ_CP019628.1"/>
</dbReference>
<evidence type="ECO:0000313" key="4">
    <source>
        <dbReference type="Proteomes" id="UP000188243"/>
    </source>
</evidence>
<gene>
    <name evidence="3" type="ORF">B0W48_16270</name>
</gene>
<feature type="transmembrane region" description="Helical" evidence="1">
    <location>
        <begin position="252"/>
        <end position="270"/>
    </location>
</feature>
<keyword evidence="1" id="KW-1133">Transmembrane helix</keyword>
<protein>
    <recommendedName>
        <fullName evidence="2">Heparan-alpha-glucosaminide N-acetyltransferase catalytic domain-containing protein</fullName>
    </recommendedName>
</protein>
<feature type="transmembrane region" description="Helical" evidence="1">
    <location>
        <begin position="76"/>
        <end position="98"/>
    </location>
</feature>
<accession>A0A1Q2H1F4</accession>
<dbReference type="EMBL" id="CP019628">
    <property type="protein sequence ID" value="AQQ01189.1"/>
    <property type="molecule type" value="Genomic_DNA"/>
</dbReference>
<sequence>MARYKALDAMRGLTVALMILVNTPGSWSHVYAPLLHADWHGCTPTDVIFPFFMFMIGSAMFFSFNKSDHLGNSKQVLRIIKRGVIIFTIGLALNYYPFISNIENLRILGVLQRIGIAYIFASLCVLVLNRNGILTLSLIVLVLYWLLLLNVGAEKAYTLEYNVVRLVDITVLGESHLWQGKGLAFEPEGLLSTIPSIVSVLLGFETTRLLANTQNKWTSIKRLVLIGAAGIIIAQLGDIIMPINKSLWTSTYVIYTSAIACITLAFFVWLCDIVKPLAIVESLIVYGSNPLFIYVLSGVWVMSYALVSIGKLTLDDWLYQHLALIFTAKLASLVYALLHVVGFWLIAKVLHKRRIFIKI</sequence>